<dbReference type="HOGENOM" id="CLU_118978_0_0_9"/>
<protein>
    <recommendedName>
        <fullName evidence="4">Niacin transporter</fullName>
    </recommendedName>
</protein>
<feature type="transmembrane region" description="Helical" evidence="1">
    <location>
        <begin position="44"/>
        <end position="63"/>
    </location>
</feature>
<feature type="transmembrane region" description="Helical" evidence="1">
    <location>
        <begin position="12"/>
        <end position="32"/>
    </location>
</feature>
<evidence type="ECO:0000256" key="1">
    <source>
        <dbReference type="SAM" id="Phobius"/>
    </source>
</evidence>
<comment type="caution">
    <text evidence="2">The sequence shown here is derived from an EMBL/GenBank/DDBJ whole genome shotgun (WGS) entry which is preliminary data.</text>
</comment>
<dbReference type="RefSeq" id="WP_003777112.1">
    <property type="nucleotide sequence ID" value="NZ_JH992958.1"/>
</dbReference>
<evidence type="ECO:0000313" key="3">
    <source>
        <dbReference type="Proteomes" id="UP000009875"/>
    </source>
</evidence>
<dbReference type="OrthoDB" id="1631895at2"/>
<evidence type="ECO:0000313" key="2">
    <source>
        <dbReference type="EMBL" id="EKU93934.1"/>
    </source>
</evidence>
<keyword evidence="1" id="KW-0472">Membrane</keyword>
<organism evidence="2 3">
    <name type="scientific">Alloiococcus otitis ATCC 51267</name>
    <dbReference type="NCBI Taxonomy" id="883081"/>
    <lineage>
        <taxon>Bacteria</taxon>
        <taxon>Bacillati</taxon>
        <taxon>Bacillota</taxon>
        <taxon>Bacilli</taxon>
        <taxon>Lactobacillales</taxon>
        <taxon>Carnobacteriaceae</taxon>
        <taxon>Alloiococcus</taxon>
    </lineage>
</organism>
<accession>K9E9Q6</accession>
<dbReference type="Gene3D" id="1.10.1760.20">
    <property type="match status" value="1"/>
</dbReference>
<feature type="transmembrane region" description="Helical" evidence="1">
    <location>
        <begin position="69"/>
        <end position="90"/>
    </location>
</feature>
<evidence type="ECO:0008006" key="4">
    <source>
        <dbReference type="Google" id="ProtNLM"/>
    </source>
</evidence>
<dbReference type="eggNOG" id="ENOG5030PZZ">
    <property type="taxonomic scope" value="Bacteria"/>
</dbReference>
<dbReference type="PATRIC" id="fig|883081.3.peg.529"/>
<gene>
    <name evidence="2" type="ORF">HMPREF9698_00530</name>
</gene>
<keyword evidence="1" id="KW-1133">Transmembrane helix</keyword>
<name>K9E9Q6_9LACT</name>
<reference evidence="2 3" key="1">
    <citation type="submission" date="2012-09" db="EMBL/GenBank/DDBJ databases">
        <title>The Genome Sequence of Alloiococcus otitis ATCC 51267.</title>
        <authorList>
            <consortium name="The Broad Institute Genome Sequencing Platform"/>
            <person name="Earl A."/>
            <person name="Ward D."/>
            <person name="Feldgarden M."/>
            <person name="Gevers D."/>
            <person name="Huys G."/>
            <person name="Walker B."/>
            <person name="Young S.K."/>
            <person name="Zeng Q."/>
            <person name="Gargeya S."/>
            <person name="Fitzgerald M."/>
            <person name="Haas B."/>
            <person name="Abouelleil A."/>
            <person name="Alvarado L."/>
            <person name="Arachchi H.M."/>
            <person name="Berlin A.M."/>
            <person name="Chapman S.B."/>
            <person name="Goldberg J."/>
            <person name="Griggs A."/>
            <person name="Gujja S."/>
            <person name="Hansen M."/>
            <person name="Howarth C."/>
            <person name="Imamovic A."/>
            <person name="Larimer J."/>
            <person name="McCowen C."/>
            <person name="Montmayeur A."/>
            <person name="Murphy C."/>
            <person name="Neiman D."/>
            <person name="Pearson M."/>
            <person name="Priest M."/>
            <person name="Roberts A."/>
            <person name="Saif S."/>
            <person name="Shea T."/>
            <person name="Sisk P."/>
            <person name="Sykes S."/>
            <person name="Wortman J."/>
            <person name="Nusbaum C."/>
            <person name="Birren B."/>
        </authorList>
    </citation>
    <scope>NUCLEOTIDE SEQUENCE [LARGE SCALE GENOMIC DNA]</scope>
    <source>
        <strain evidence="2 3">ATCC 51267</strain>
    </source>
</reference>
<dbReference type="AlphaFoldDB" id="K9E9Q6"/>
<feature type="transmembrane region" description="Helical" evidence="1">
    <location>
        <begin position="145"/>
        <end position="168"/>
    </location>
</feature>
<proteinExistence type="predicted"/>
<keyword evidence="3" id="KW-1185">Reference proteome</keyword>
<sequence>MQNRSRTTRLTVSALLIAIGILIPIVMPFKIVIEPASFTLASHLPIFIAMFISPSMGAVVSIFTAVGFLLAGFPIVVTLRAFSHIIFAVIGGHLIRGRQNDILSSPWKSQALSVFLALIHALSEMAVVSLFFFGVVPGVEYQEGFFYTVFLLIGVSTFIHSLMDFILAQIVWNVILKRTTWLSEITAK</sequence>
<keyword evidence="1" id="KW-0812">Transmembrane</keyword>
<feature type="transmembrane region" description="Helical" evidence="1">
    <location>
        <begin position="111"/>
        <end position="133"/>
    </location>
</feature>
<dbReference type="EMBL" id="AGXA01000011">
    <property type="protein sequence ID" value="EKU93934.1"/>
    <property type="molecule type" value="Genomic_DNA"/>
</dbReference>
<dbReference type="STRING" id="883081.HMPREF9698_00530"/>
<dbReference type="Proteomes" id="UP000009875">
    <property type="component" value="Unassembled WGS sequence"/>
</dbReference>